<protein>
    <recommendedName>
        <fullName evidence="2">Bacteriophage Mu, GpT</fullName>
    </recommendedName>
</protein>
<gene>
    <name evidence="1" type="ORF">UFOVP67_26</name>
</gene>
<name>A0A6J5TAN3_9CAUD</name>
<dbReference type="EMBL" id="LR797823">
    <property type="protein sequence ID" value="CAB4241264.1"/>
    <property type="molecule type" value="Genomic_DNA"/>
</dbReference>
<sequence>MSIITTSNNPKLLFPGIRAIFGNKYAELPKEYTDLVDISTSTRAYEEDVMQTGFNHIQVKPQGSSIQYQADTQGPVVRYPMITYGGGFIVTEEEREDNLYMDVVKRRLPGLVYAANQTKELVVANLYNKAFDSAAPTADGLSLCNTAHTHVTNNGTFSNRYDADISEAALETMLILTMNATDDQNLKIKLMPKSLHVSTTDWFNANRILKSVYRPGTQLNDINVIAAENALPMGIKVNHYFDTPKAWFIRTGGVQSGLNLFQRKELAISDDNDFDTKNHKYSVTERYAVGVSDVRALYGSAGD</sequence>
<dbReference type="Pfam" id="PF25209">
    <property type="entry name" value="Phage_capsid_4"/>
    <property type="match status" value="1"/>
</dbReference>
<evidence type="ECO:0000313" key="1">
    <source>
        <dbReference type="EMBL" id="CAB4241264.1"/>
    </source>
</evidence>
<evidence type="ECO:0008006" key="2">
    <source>
        <dbReference type="Google" id="ProtNLM"/>
    </source>
</evidence>
<reference evidence="1" key="1">
    <citation type="submission" date="2020-05" db="EMBL/GenBank/DDBJ databases">
        <authorList>
            <person name="Chiriac C."/>
            <person name="Salcher M."/>
            <person name="Ghai R."/>
            <person name="Kavagutti S V."/>
        </authorList>
    </citation>
    <scope>NUCLEOTIDE SEQUENCE</scope>
</reference>
<proteinExistence type="predicted"/>
<organism evidence="1">
    <name type="scientific">uncultured Caudovirales phage</name>
    <dbReference type="NCBI Taxonomy" id="2100421"/>
    <lineage>
        <taxon>Viruses</taxon>
        <taxon>Duplodnaviria</taxon>
        <taxon>Heunggongvirae</taxon>
        <taxon>Uroviricota</taxon>
        <taxon>Caudoviricetes</taxon>
        <taxon>Peduoviridae</taxon>
        <taxon>Maltschvirus</taxon>
        <taxon>Maltschvirus maltsch</taxon>
    </lineage>
</organism>
<accession>A0A6J5TAN3</accession>